<accession>A0A1J5PZ60</accession>
<gene>
    <name evidence="2" type="ORF">GALL_452620</name>
</gene>
<evidence type="ECO:0000256" key="1">
    <source>
        <dbReference type="SAM" id="Phobius"/>
    </source>
</evidence>
<keyword evidence="1" id="KW-0472">Membrane</keyword>
<feature type="transmembrane region" description="Helical" evidence="1">
    <location>
        <begin position="6"/>
        <end position="27"/>
    </location>
</feature>
<keyword evidence="1" id="KW-1133">Transmembrane helix</keyword>
<keyword evidence="1" id="KW-0812">Transmembrane</keyword>
<dbReference type="EMBL" id="MLJW01003001">
    <property type="protein sequence ID" value="OIQ73103.1"/>
    <property type="molecule type" value="Genomic_DNA"/>
</dbReference>
<name>A0A1J5PZ60_9ZZZZ</name>
<protein>
    <submittedName>
        <fullName evidence="2">Uncharacterized protein</fullName>
    </submittedName>
</protein>
<reference evidence="2" key="1">
    <citation type="submission" date="2016-10" db="EMBL/GenBank/DDBJ databases">
        <title>Sequence of Gallionella enrichment culture.</title>
        <authorList>
            <person name="Poehlein A."/>
            <person name="Muehling M."/>
            <person name="Daniel R."/>
        </authorList>
    </citation>
    <scope>NUCLEOTIDE SEQUENCE</scope>
</reference>
<sequence length="50" mass="5191">MVGPPARQGVGIVFVVATFAVAAVEVLEGKNSTRGLQRITTGDGLARGHW</sequence>
<evidence type="ECO:0000313" key="2">
    <source>
        <dbReference type="EMBL" id="OIQ73103.1"/>
    </source>
</evidence>
<proteinExistence type="predicted"/>
<dbReference type="AlphaFoldDB" id="A0A1J5PZ60"/>
<organism evidence="2">
    <name type="scientific">mine drainage metagenome</name>
    <dbReference type="NCBI Taxonomy" id="410659"/>
    <lineage>
        <taxon>unclassified sequences</taxon>
        <taxon>metagenomes</taxon>
        <taxon>ecological metagenomes</taxon>
    </lineage>
</organism>
<comment type="caution">
    <text evidence="2">The sequence shown here is derived from an EMBL/GenBank/DDBJ whole genome shotgun (WGS) entry which is preliminary data.</text>
</comment>